<dbReference type="Gene3D" id="1.10.3470.10">
    <property type="entry name" value="ABC transporter involved in vitamin B12 uptake, BtuC"/>
    <property type="match status" value="1"/>
</dbReference>
<evidence type="ECO:0008006" key="11">
    <source>
        <dbReference type="Google" id="ProtNLM"/>
    </source>
</evidence>
<dbReference type="GO" id="GO:0022857">
    <property type="term" value="F:transmembrane transporter activity"/>
    <property type="evidence" value="ECO:0007669"/>
    <property type="project" value="InterPro"/>
</dbReference>
<name>A0A1L8R2R4_9ENTE</name>
<gene>
    <name evidence="9" type="ORF">RU96_GL001398</name>
</gene>
<dbReference type="CDD" id="cd06550">
    <property type="entry name" value="TM_ABC_iron-siderophores_like"/>
    <property type="match status" value="1"/>
</dbReference>
<keyword evidence="5 8" id="KW-0812">Transmembrane</keyword>
<feature type="transmembrane region" description="Helical" evidence="8">
    <location>
        <begin position="182"/>
        <end position="202"/>
    </location>
</feature>
<organism evidence="9 10">
    <name type="scientific">Enterococcus canintestini</name>
    <dbReference type="NCBI Taxonomy" id="317010"/>
    <lineage>
        <taxon>Bacteria</taxon>
        <taxon>Bacillati</taxon>
        <taxon>Bacillota</taxon>
        <taxon>Bacilli</taxon>
        <taxon>Lactobacillales</taxon>
        <taxon>Enterococcaceae</taxon>
        <taxon>Enterococcus</taxon>
    </lineage>
</organism>
<comment type="caution">
    <text evidence="9">The sequence shown here is derived from an EMBL/GenBank/DDBJ whole genome shotgun (WGS) entry which is preliminary data.</text>
</comment>
<dbReference type="GO" id="GO:0005886">
    <property type="term" value="C:plasma membrane"/>
    <property type="evidence" value="ECO:0007669"/>
    <property type="project" value="UniProtKB-SubCell"/>
</dbReference>
<dbReference type="InterPro" id="IPR000522">
    <property type="entry name" value="ABC_transptr_permease_BtuC"/>
</dbReference>
<dbReference type="InterPro" id="IPR037294">
    <property type="entry name" value="ABC_BtuC-like"/>
</dbReference>
<evidence type="ECO:0000313" key="9">
    <source>
        <dbReference type="EMBL" id="OJG14041.1"/>
    </source>
</evidence>
<comment type="subcellular location">
    <subcellularLocation>
        <location evidence="1">Cell membrane</location>
        <topology evidence="1">Multi-pass membrane protein</topology>
    </subcellularLocation>
</comment>
<dbReference type="Proteomes" id="UP000182835">
    <property type="component" value="Unassembled WGS sequence"/>
</dbReference>
<evidence type="ECO:0000256" key="8">
    <source>
        <dbReference type="SAM" id="Phobius"/>
    </source>
</evidence>
<feature type="transmembrane region" description="Helical" evidence="8">
    <location>
        <begin position="265"/>
        <end position="286"/>
    </location>
</feature>
<feature type="transmembrane region" description="Helical" evidence="8">
    <location>
        <begin position="292"/>
        <end position="311"/>
    </location>
</feature>
<accession>A0A1L8R2R4</accession>
<proteinExistence type="inferred from homology"/>
<keyword evidence="6 8" id="KW-1133">Transmembrane helix</keyword>
<reference evidence="9 10" key="1">
    <citation type="submission" date="2014-12" db="EMBL/GenBank/DDBJ databases">
        <title>Draft genome sequences of 29 type strains of Enterococci.</title>
        <authorList>
            <person name="Zhong Z."/>
            <person name="Sun Z."/>
            <person name="Liu W."/>
            <person name="Zhang W."/>
            <person name="Zhang H."/>
        </authorList>
    </citation>
    <scope>NUCLEOTIDE SEQUENCE [LARGE SCALE GENOMIC DNA]</scope>
    <source>
        <strain evidence="9 10">DSM 21207</strain>
    </source>
</reference>
<evidence type="ECO:0000256" key="7">
    <source>
        <dbReference type="ARBA" id="ARBA00023136"/>
    </source>
</evidence>
<evidence type="ECO:0000256" key="6">
    <source>
        <dbReference type="ARBA" id="ARBA00022989"/>
    </source>
</evidence>
<feature type="transmembrane region" description="Helical" evidence="8">
    <location>
        <begin position="108"/>
        <end position="128"/>
    </location>
</feature>
<keyword evidence="7 8" id="KW-0472">Membrane</keyword>
<dbReference type="PANTHER" id="PTHR30472">
    <property type="entry name" value="FERRIC ENTEROBACTIN TRANSPORT SYSTEM PERMEASE PROTEIN"/>
    <property type="match status" value="1"/>
</dbReference>
<dbReference type="PANTHER" id="PTHR30472:SF27">
    <property type="entry name" value="PETROBACTIN IMPORT SYSTEM PERMEASE PROTEIN YCLN"/>
    <property type="match status" value="1"/>
</dbReference>
<evidence type="ECO:0000256" key="1">
    <source>
        <dbReference type="ARBA" id="ARBA00004651"/>
    </source>
</evidence>
<dbReference type="EMBL" id="JXKG01000026">
    <property type="protein sequence ID" value="OJG14041.1"/>
    <property type="molecule type" value="Genomic_DNA"/>
</dbReference>
<evidence type="ECO:0000256" key="3">
    <source>
        <dbReference type="ARBA" id="ARBA00022448"/>
    </source>
</evidence>
<dbReference type="STRING" id="317010.RU96_GL001398"/>
<sequence>MLVKKLGIFLLVILFFLSIFSGVGEMSLTGLLQGTKSQWLLMEETRLPRSVSIILAGSMLSICGLVMQKVLQNRFVSTSSIGMMDSARLGILLVMLFMPNSSIWQRSLVAFIFSYAGVLAFLFLTRLLPKNNPLIVPLTGMMFGNIIGAVANFFGYQFQLVQNMSSWLQGNFATVMKEDYRLIYLTIPVFMIIFLLLQQIMVLSLGDDLAQNLGVNVKGMQFVILGLVALGSSVVLIMVGSVPFLGIVVPNLVTWYFGDHLNHSLAFAGIWGANFLLICDLLARNLIRPYELPVSVVVGVIGGIIFLLLIVRRRNFT</sequence>
<evidence type="ECO:0000256" key="4">
    <source>
        <dbReference type="ARBA" id="ARBA00022475"/>
    </source>
</evidence>
<evidence type="ECO:0000256" key="5">
    <source>
        <dbReference type="ARBA" id="ARBA00022692"/>
    </source>
</evidence>
<keyword evidence="3" id="KW-0813">Transport</keyword>
<feature type="transmembrane region" description="Helical" evidence="8">
    <location>
        <begin position="53"/>
        <end position="71"/>
    </location>
</feature>
<comment type="similarity">
    <text evidence="2">Belongs to the binding-protein-dependent transport system permease family. FecCD subfamily.</text>
</comment>
<dbReference type="Pfam" id="PF01032">
    <property type="entry name" value="FecCD"/>
    <property type="match status" value="1"/>
</dbReference>
<evidence type="ECO:0000313" key="10">
    <source>
        <dbReference type="Proteomes" id="UP000182835"/>
    </source>
</evidence>
<feature type="transmembrane region" description="Helical" evidence="8">
    <location>
        <begin position="6"/>
        <end position="32"/>
    </location>
</feature>
<dbReference type="SUPFAM" id="SSF81345">
    <property type="entry name" value="ABC transporter involved in vitamin B12 uptake, BtuC"/>
    <property type="match status" value="1"/>
</dbReference>
<feature type="transmembrane region" description="Helical" evidence="8">
    <location>
        <begin position="134"/>
        <end position="156"/>
    </location>
</feature>
<dbReference type="GO" id="GO:0033214">
    <property type="term" value="P:siderophore-iron import into cell"/>
    <property type="evidence" value="ECO:0007669"/>
    <property type="project" value="TreeGrafter"/>
</dbReference>
<keyword evidence="4" id="KW-1003">Cell membrane</keyword>
<dbReference type="AlphaFoldDB" id="A0A1L8R2R4"/>
<feature type="transmembrane region" description="Helical" evidence="8">
    <location>
        <begin position="222"/>
        <end position="253"/>
    </location>
</feature>
<protein>
    <recommendedName>
        <fullName evidence="11">Iron ABC transporter permease</fullName>
    </recommendedName>
</protein>
<evidence type="ECO:0000256" key="2">
    <source>
        <dbReference type="ARBA" id="ARBA00007935"/>
    </source>
</evidence>